<geneLocation type="plasmid" evidence="6">
    <name>pinbov266</name>
</geneLocation>
<dbReference type="AlphaFoldDB" id="A0A317G0K1"/>
<dbReference type="SUPFAM" id="SSF54862">
    <property type="entry name" value="4Fe-4S ferredoxins"/>
    <property type="match status" value="1"/>
</dbReference>
<evidence type="ECO:0000256" key="3">
    <source>
        <dbReference type="ARBA" id="ARBA00023014"/>
    </source>
</evidence>
<evidence type="ECO:0000256" key="1">
    <source>
        <dbReference type="ARBA" id="ARBA00022723"/>
    </source>
</evidence>
<dbReference type="Gene3D" id="3.30.70.20">
    <property type="match status" value="1"/>
</dbReference>
<accession>A0A317G0K1</accession>
<feature type="domain" description="4Fe-4S ferredoxin-type" evidence="4">
    <location>
        <begin position="1"/>
        <end position="30"/>
    </location>
</feature>
<gene>
    <name evidence="5" type="ORF">CPT75_00945</name>
</gene>
<keyword evidence="1" id="KW-0479">Metal-binding</keyword>
<keyword evidence="5" id="KW-0614">Plasmid</keyword>
<dbReference type="PROSITE" id="PS51379">
    <property type="entry name" value="4FE4S_FER_2"/>
    <property type="match status" value="2"/>
</dbReference>
<dbReference type="PROSITE" id="PS00198">
    <property type="entry name" value="4FE4S_FER_1"/>
    <property type="match status" value="2"/>
</dbReference>
<dbReference type="PANTHER" id="PTHR43193:SF2">
    <property type="entry name" value="POLYFERREDOXIN PROTEIN FWDF"/>
    <property type="match status" value="1"/>
</dbReference>
<dbReference type="RefSeq" id="WP_110074494.1">
    <property type="nucleotide sequence ID" value="NZ_CM009897.1"/>
</dbReference>
<dbReference type="GO" id="GO:0046872">
    <property type="term" value="F:metal ion binding"/>
    <property type="evidence" value="ECO:0007669"/>
    <property type="project" value="UniProtKB-KW"/>
</dbReference>
<name>A0A317G0K1_BUTFI</name>
<dbReference type="InterPro" id="IPR052977">
    <property type="entry name" value="Polyferredoxin-like_ET"/>
</dbReference>
<dbReference type="Proteomes" id="UP000245488">
    <property type="component" value="Plasmid pINBov266"/>
</dbReference>
<dbReference type="Pfam" id="PF04432">
    <property type="entry name" value="FrhB_FdhB_C"/>
    <property type="match status" value="1"/>
</dbReference>
<sequence>MISIKDKKQCCGCSACMNACPINCISMVEDEEGFRYPHVDTAKCINCGKCERVCPILNVEPEEKFEQKAFLIRNMDEQILKESTSGGAFTAIAKEIIDAGGVVFGAAFDDQFEVHHTYVEKYEDLKIFRNSKYVQSNIESTYKEAKAFLDAGRQVLYSGTPCQVEGFWHFIGRRKYENLILIDVVCRAVPSPLVWRKYREFGIKNSENTLQEAAFRDKNKYGYQYSQIRLKFSDGEVREAGVESDPYLRAFFSNLSDRPSCYECKFKKKYRVSDITIWDCFDVYLHDKSFDDNKGVTRALAHSEKGRQIIENLKNCKIKEITADAAVRKANELVNTVRENPSRNDFFIDLGKMEFDELVEKWFPDSLKVKSERFIRENFEKLGIYRPTKRVVRKLLGKE</sequence>
<dbReference type="GO" id="GO:0051536">
    <property type="term" value="F:iron-sulfur cluster binding"/>
    <property type="evidence" value="ECO:0007669"/>
    <property type="project" value="UniProtKB-KW"/>
</dbReference>
<feature type="domain" description="4Fe-4S ferredoxin-type" evidence="4">
    <location>
        <begin position="35"/>
        <end position="64"/>
    </location>
</feature>
<dbReference type="InterPro" id="IPR017896">
    <property type="entry name" value="4Fe4S_Fe-S-bd"/>
</dbReference>
<evidence type="ECO:0000313" key="5">
    <source>
        <dbReference type="EMBL" id="PWT25982.1"/>
    </source>
</evidence>
<keyword evidence="6" id="KW-1185">Reference proteome</keyword>
<proteinExistence type="predicted"/>
<evidence type="ECO:0000256" key="2">
    <source>
        <dbReference type="ARBA" id="ARBA00023004"/>
    </source>
</evidence>
<protein>
    <submittedName>
        <fullName evidence="5">Hydrogenase</fullName>
    </submittedName>
</protein>
<comment type="caution">
    <text evidence="5">The sequence shown here is derived from an EMBL/GenBank/DDBJ whole genome shotgun (WGS) entry which is preliminary data.</text>
</comment>
<reference evidence="5 6" key="1">
    <citation type="submission" date="2017-09" db="EMBL/GenBank/DDBJ databases">
        <title>High-quality draft genome sequence of Butyrivibrio fibrisolvens INBov1, isolated from cow rumen.</title>
        <authorList>
            <person name="Rodriguez Hernaez J."/>
            <person name="Rivarola M."/>
            <person name="Paniego N."/>
            <person name="Cravero S."/>
            <person name="Ceron Cucchi M."/>
            <person name="Martinez M.C."/>
        </authorList>
    </citation>
    <scope>NUCLEOTIDE SEQUENCE [LARGE SCALE GENOMIC DNA]</scope>
    <source>
        <strain evidence="5 6">INBov1</strain>
        <plasmid evidence="6">pinbov266</plasmid>
    </source>
</reference>
<organism evidence="5 6">
    <name type="scientific">Butyrivibrio fibrisolvens</name>
    <dbReference type="NCBI Taxonomy" id="831"/>
    <lineage>
        <taxon>Bacteria</taxon>
        <taxon>Bacillati</taxon>
        <taxon>Bacillota</taxon>
        <taxon>Clostridia</taxon>
        <taxon>Lachnospirales</taxon>
        <taxon>Lachnospiraceae</taxon>
        <taxon>Butyrivibrio</taxon>
    </lineage>
</organism>
<dbReference type="InterPro" id="IPR017900">
    <property type="entry name" value="4Fe4S_Fe_S_CS"/>
</dbReference>
<dbReference type="PANTHER" id="PTHR43193">
    <property type="match status" value="1"/>
</dbReference>
<keyword evidence="2" id="KW-0408">Iron</keyword>
<dbReference type="Pfam" id="PF12838">
    <property type="entry name" value="Fer4_7"/>
    <property type="match status" value="1"/>
</dbReference>
<dbReference type="InterPro" id="IPR007525">
    <property type="entry name" value="FrhB_FdhB_C"/>
</dbReference>
<evidence type="ECO:0000259" key="4">
    <source>
        <dbReference type="PROSITE" id="PS51379"/>
    </source>
</evidence>
<evidence type="ECO:0000313" key="6">
    <source>
        <dbReference type="Proteomes" id="UP000245488"/>
    </source>
</evidence>
<keyword evidence="3" id="KW-0411">Iron-sulfur</keyword>
<dbReference type="EMBL" id="NXNG01000002">
    <property type="protein sequence ID" value="PWT25982.1"/>
    <property type="molecule type" value="Genomic_DNA"/>
</dbReference>